<dbReference type="GO" id="GO:0005634">
    <property type="term" value="C:nucleus"/>
    <property type="evidence" value="ECO:0007669"/>
    <property type="project" value="UniProtKB-SubCell"/>
</dbReference>
<dbReference type="PRINTS" id="PR00937">
    <property type="entry name" value="TBOX"/>
</dbReference>
<dbReference type="Proteomes" id="UP001209878">
    <property type="component" value="Unassembled WGS sequence"/>
</dbReference>
<dbReference type="InterPro" id="IPR036960">
    <property type="entry name" value="T-box_sf"/>
</dbReference>
<comment type="caution">
    <text evidence="9">The sequence shown here is derived from an EMBL/GenBank/DDBJ whole genome shotgun (WGS) entry which is preliminary data.</text>
</comment>
<protein>
    <recommendedName>
        <fullName evidence="8">T-box domain-containing protein</fullName>
    </recommendedName>
</protein>
<dbReference type="InterPro" id="IPR001699">
    <property type="entry name" value="TF_T-box"/>
</dbReference>
<evidence type="ECO:0000256" key="5">
    <source>
        <dbReference type="ARBA" id="ARBA00023242"/>
    </source>
</evidence>
<evidence type="ECO:0000256" key="2">
    <source>
        <dbReference type="ARBA" id="ARBA00023015"/>
    </source>
</evidence>
<dbReference type="Gene3D" id="2.60.40.820">
    <property type="entry name" value="Transcription factor, T-box"/>
    <property type="match status" value="1"/>
</dbReference>
<name>A0AAD9NWY0_RIDPI</name>
<evidence type="ECO:0000256" key="7">
    <source>
        <dbReference type="SAM" id="MobiDB-lite"/>
    </source>
</evidence>
<evidence type="ECO:0000256" key="4">
    <source>
        <dbReference type="ARBA" id="ARBA00023163"/>
    </source>
</evidence>
<dbReference type="GO" id="GO:0001708">
    <property type="term" value="P:cell fate specification"/>
    <property type="evidence" value="ECO:0007669"/>
    <property type="project" value="TreeGrafter"/>
</dbReference>
<dbReference type="Pfam" id="PF00907">
    <property type="entry name" value="T-box"/>
    <property type="match status" value="1"/>
</dbReference>
<keyword evidence="5 6" id="KW-0539">Nucleus</keyword>
<dbReference type="GO" id="GO:0000785">
    <property type="term" value="C:chromatin"/>
    <property type="evidence" value="ECO:0007669"/>
    <property type="project" value="TreeGrafter"/>
</dbReference>
<dbReference type="GO" id="GO:0045893">
    <property type="term" value="P:positive regulation of DNA-templated transcription"/>
    <property type="evidence" value="ECO:0007669"/>
    <property type="project" value="InterPro"/>
</dbReference>
<dbReference type="SMART" id="SM00425">
    <property type="entry name" value="TBOX"/>
    <property type="match status" value="1"/>
</dbReference>
<feature type="region of interest" description="Disordered" evidence="7">
    <location>
        <begin position="107"/>
        <end position="127"/>
    </location>
</feature>
<keyword evidence="2" id="KW-0805">Transcription regulation</keyword>
<comment type="caution">
    <text evidence="6">Lacks conserved residue(s) required for the propagation of feature annotation.</text>
</comment>
<dbReference type="EMBL" id="JAODUO010000287">
    <property type="protein sequence ID" value="KAK2184001.1"/>
    <property type="molecule type" value="Genomic_DNA"/>
</dbReference>
<dbReference type="AlphaFoldDB" id="A0AAD9NWY0"/>
<dbReference type="CDD" id="cd20187">
    <property type="entry name" value="T-box_TBX1_10-like"/>
    <property type="match status" value="1"/>
</dbReference>
<dbReference type="InterPro" id="IPR008967">
    <property type="entry name" value="p53-like_TF_DNA-bd_sf"/>
</dbReference>
<evidence type="ECO:0000256" key="3">
    <source>
        <dbReference type="ARBA" id="ARBA00023125"/>
    </source>
</evidence>
<sequence length="486" mass="53920">MTMKANAFTIDSLMSDPNCCLGTGNGGFVGFQGGGNASGMTSSARHVDTAGCRTDTEEWRQNTDVSTSPPGGGTEIKSMEECSLTAGNDASYYSYLCSKFAREGGPDNTQEADALREKTTSDVDGSEAVYDEQCKTGICEEETKRAKTKPLHPKLFGVTALLEAKLLWDEFNQLGTEMIVTRPGRRMFPTFQMRLFGLDLLSNYMMMMDFVPVDDKRYRYSFHSSSWVVAGKADPHMPGRIHVHPDSPGSGGQWTKQVVSFDKLKLTNNVMDDNGHIILNSMHRYQPRFHVVYVNPKTEDVSGTENFRTFIFPETKFMAVTAYQNHRITELKIASNPFAKGFRDCEPDDCLADVTARLSPYNRLRSHYRPGCFQMKSLGRKVATPSAHAEDNTIPFPSPAQMGYNLPTTTLSPIGTYGLTSSQDGGVASHFTDVMSMHAATYPHYGATVDVYGNAVATKSLPYARSVDYSYRHHPAEYSGYLYEVR</sequence>
<dbReference type="InterPro" id="IPR018186">
    <property type="entry name" value="TF_T-box_CS"/>
</dbReference>
<dbReference type="GO" id="GO:0000981">
    <property type="term" value="F:DNA-binding transcription factor activity, RNA polymerase II-specific"/>
    <property type="evidence" value="ECO:0007669"/>
    <property type="project" value="TreeGrafter"/>
</dbReference>
<reference evidence="9" key="1">
    <citation type="journal article" date="2023" name="Mol. Biol. Evol.">
        <title>Third-Generation Sequencing Reveals the Adaptive Role of the Epigenome in Three Deep-Sea Polychaetes.</title>
        <authorList>
            <person name="Perez M."/>
            <person name="Aroh O."/>
            <person name="Sun Y."/>
            <person name="Lan Y."/>
            <person name="Juniper S.K."/>
            <person name="Young C.R."/>
            <person name="Angers B."/>
            <person name="Qian P.Y."/>
        </authorList>
    </citation>
    <scope>NUCLEOTIDE SEQUENCE</scope>
    <source>
        <strain evidence="9">R07B-5</strain>
    </source>
</reference>
<evidence type="ECO:0000256" key="6">
    <source>
        <dbReference type="PROSITE-ProRule" id="PRU00201"/>
    </source>
</evidence>
<evidence type="ECO:0000313" key="10">
    <source>
        <dbReference type="Proteomes" id="UP001209878"/>
    </source>
</evidence>
<evidence type="ECO:0000313" key="9">
    <source>
        <dbReference type="EMBL" id="KAK2184001.1"/>
    </source>
</evidence>
<evidence type="ECO:0000256" key="1">
    <source>
        <dbReference type="ARBA" id="ARBA00004123"/>
    </source>
</evidence>
<dbReference type="SUPFAM" id="SSF49417">
    <property type="entry name" value="p53-like transcription factors"/>
    <property type="match status" value="1"/>
</dbReference>
<dbReference type="FunFam" id="2.60.40.820:FF:000006">
    <property type="entry name" value="T-box transcription factor"/>
    <property type="match status" value="1"/>
</dbReference>
<feature type="domain" description="T-box" evidence="8">
    <location>
        <begin position="162"/>
        <end position="344"/>
    </location>
</feature>
<organism evidence="9 10">
    <name type="scientific">Ridgeia piscesae</name>
    <name type="common">Tubeworm</name>
    <dbReference type="NCBI Taxonomy" id="27915"/>
    <lineage>
        <taxon>Eukaryota</taxon>
        <taxon>Metazoa</taxon>
        <taxon>Spiralia</taxon>
        <taxon>Lophotrochozoa</taxon>
        <taxon>Annelida</taxon>
        <taxon>Polychaeta</taxon>
        <taxon>Sedentaria</taxon>
        <taxon>Canalipalpata</taxon>
        <taxon>Sabellida</taxon>
        <taxon>Siboglinidae</taxon>
        <taxon>Ridgeia</taxon>
    </lineage>
</organism>
<dbReference type="GO" id="GO:0000978">
    <property type="term" value="F:RNA polymerase II cis-regulatory region sequence-specific DNA binding"/>
    <property type="evidence" value="ECO:0007669"/>
    <property type="project" value="InterPro"/>
</dbReference>
<evidence type="ECO:0000259" key="8">
    <source>
        <dbReference type="PROSITE" id="PS50252"/>
    </source>
</evidence>
<dbReference type="InterPro" id="IPR046360">
    <property type="entry name" value="T-box_DNA-bd"/>
</dbReference>
<dbReference type="PANTHER" id="PTHR11267:SF195">
    <property type="entry name" value="OPTOMOTOR-BLIND-RELATED-GENE-1, ISOFORM A"/>
    <property type="match status" value="1"/>
</dbReference>
<dbReference type="PANTHER" id="PTHR11267">
    <property type="entry name" value="T-BOX PROTEIN-RELATED"/>
    <property type="match status" value="1"/>
</dbReference>
<gene>
    <name evidence="9" type="ORF">NP493_287g04036</name>
</gene>
<comment type="subcellular location">
    <subcellularLocation>
        <location evidence="1 6">Nucleus</location>
    </subcellularLocation>
</comment>
<dbReference type="PROSITE" id="PS50252">
    <property type="entry name" value="TBOX_3"/>
    <property type="match status" value="1"/>
</dbReference>
<keyword evidence="4" id="KW-0804">Transcription</keyword>
<keyword evidence="3 6" id="KW-0238">DNA-binding</keyword>
<dbReference type="PROSITE" id="PS01283">
    <property type="entry name" value="TBOX_1"/>
    <property type="match status" value="1"/>
</dbReference>
<proteinExistence type="predicted"/>
<accession>A0AAD9NWY0</accession>
<keyword evidence="10" id="KW-1185">Reference proteome</keyword>